<evidence type="ECO:0000313" key="12">
    <source>
        <dbReference type="EMBL" id="MEE6714778.1"/>
    </source>
</evidence>
<dbReference type="SUPFAM" id="SSF75005">
    <property type="entry name" value="Arabinanase/levansucrase/invertase"/>
    <property type="match status" value="1"/>
</dbReference>
<dbReference type="PANTHER" id="PTHR43101:SF1">
    <property type="entry name" value="BETA-FRUCTOSIDASE"/>
    <property type="match status" value="1"/>
</dbReference>
<dbReference type="Pfam" id="PF08244">
    <property type="entry name" value="Glyco_hydro_32C"/>
    <property type="match status" value="1"/>
</dbReference>
<feature type="domain" description="Glycosyl hydrolase family 32 N-terminal" evidence="10">
    <location>
        <begin position="32"/>
        <end position="337"/>
    </location>
</feature>
<dbReference type="Gene3D" id="2.115.10.20">
    <property type="entry name" value="Glycosyl hydrolase domain, family 43"/>
    <property type="match status" value="1"/>
</dbReference>
<accession>A0ABU7SWX4</accession>
<keyword evidence="5 8" id="KW-0378">Hydrolase</keyword>
<evidence type="ECO:0000256" key="9">
    <source>
        <dbReference type="RuleBase" id="RU365015"/>
    </source>
</evidence>
<dbReference type="EMBL" id="JAQSGK010000004">
    <property type="protein sequence ID" value="MEE6714778.1"/>
    <property type="molecule type" value="Genomic_DNA"/>
</dbReference>
<keyword evidence="9" id="KW-0119">Carbohydrate metabolism</keyword>
<reference evidence="12 13" key="1">
    <citation type="submission" date="2023-02" db="EMBL/GenBank/DDBJ databases">
        <title>The predominant lactic acid bacteria and yeasts involved in the spontaneous fermentation of millet during the production of the traditional porridge Hausa koko in Ghana.</title>
        <authorList>
            <person name="Atter A."/>
            <person name="Diaz M."/>
        </authorList>
    </citation>
    <scope>NUCLEOTIDE SEQUENCE [LARGE SCALE GENOMIC DNA]</scope>
    <source>
        <strain evidence="12 13">FI11640</strain>
    </source>
</reference>
<comment type="similarity">
    <text evidence="2 8">Belongs to the glycosyl hydrolase 32 family.</text>
</comment>
<dbReference type="InterPro" id="IPR013189">
    <property type="entry name" value="Glyco_hydro_32_C"/>
</dbReference>
<evidence type="ECO:0000256" key="7">
    <source>
        <dbReference type="ARBA" id="ARBA00033367"/>
    </source>
</evidence>
<gene>
    <name evidence="12" type="ORF">PS435_02800</name>
</gene>
<evidence type="ECO:0000256" key="5">
    <source>
        <dbReference type="ARBA" id="ARBA00022801"/>
    </source>
</evidence>
<dbReference type="RefSeq" id="WP_027827971.1">
    <property type="nucleotide sequence ID" value="NZ_CP045180.1"/>
</dbReference>
<comment type="pathway">
    <text evidence="1 9">Glycan biosynthesis; sucrose metabolism.</text>
</comment>
<dbReference type="Proteomes" id="UP001330016">
    <property type="component" value="Unassembled WGS sequence"/>
</dbReference>
<dbReference type="InterPro" id="IPR023296">
    <property type="entry name" value="Glyco_hydro_beta-prop_sf"/>
</dbReference>
<feature type="domain" description="Glycosyl hydrolase family 32 C-terminal" evidence="11">
    <location>
        <begin position="369"/>
        <end position="488"/>
    </location>
</feature>
<keyword evidence="9" id="KW-0963">Cytoplasm</keyword>
<dbReference type="CDD" id="cd08996">
    <property type="entry name" value="GH32_FFase"/>
    <property type="match status" value="1"/>
</dbReference>
<proteinExistence type="inferred from homology"/>
<dbReference type="InterPro" id="IPR001362">
    <property type="entry name" value="Glyco_hydro_32"/>
</dbReference>
<evidence type="ECO:0000256" key="6">
    <source>
        <dbReference type="ARBA" id="ARBA00023295"/>
    </source>
</evidence>
<comment type="subcellular location">
    <subcellularLocation>
        <location evidence="9">Cytoplasm</location>
    </subcellularLocation>
</comment>
<evidence type="ECO:0000259" key="11">
    <source>
        <dbReference type="Pfam" id="PF08244"/>
    </source>
</evidence>
<evidence type="ECO:0000256" key="8">
    <source>
        <dbReference type="RuleBase" id="RU362110"/>
    </source>
</evidence>
<dbReference type="InterPro" id="IPR013148">
    <property type="entry name" value="Glyco_hydro_32_N"/>
</dbReference>
<dbReference type="SUPFAM" id="SSF49899">
    <property type="entry name" value="Concanavalin A-like lectins/glucanases"/>
    <property type="match status" value="1"/>
</dbReference>
<evidence type="ECO:0000256" key="4">
    <source>
        <dbReference type="ARBA" id="ARBA00019623"/>
    </source>
</evidence>
<sequence>MMIEQTEALDRANRYIEQNRHRVNPKYRDQYHLMAPVGWINDPNGAVYYHGAYHLFYQYYPYASNWGPMHWGHARSKDLVHWEDLPVALAPDQAYDRDGCFSGSAIVHHDRLYLLYTGHVVENGQTFQTQCLAVSDDGIHFVKSRHNPVIAGELLGDHGSIHDFRDPKVFAHDGSFYAVAATKTTDNRGRILLFKSVDLQHWDFFSTLLTGTAEQGIMWECPDFFHLDGYDVLLMSPIQIPRQGLAFRNVSSTMACIGQMDWTTGELTVQTTQEIDYGLDFYAPQTLVDEQGRRIMIAWMQMWNRTMPTHELDHGWAGAMTLPRELRVKEGRLIQKPVSLVYGQLEYLSGSENIDVSTRPVVFRNLVGDNTYMQIVCDLAEAASFTIQFAKTGQQALTLRYVTQTEEFHLSRAGFGYPITGDERQPLNSRAVRVPLVNDQLILEIFRDTSAIEVFINGQETMTATFYEIEKGHDIVFSAEGHAKIGSFETGRVRV</sequence>
<dbReference type="InterPro" id="IPR051214">
    <property type="entry name" value="GH32_Enzymes"/>
</dbReference>
<evidence type="ECO:0000259" key="10">
    <source>
        <dbReference type="Pfam" id="PF00251"/>
    </source>
</evidence>
<evidence type="ECO:0000313" key="13">
    <source>
        <dbReference type="Proteomes" id="UP001330016"/>
    </source>
</evidence>
<protein>
    <recommendedName>
        <fullName evidence="4 8">Sucrose-6-phosphate hydrolase</fullName>
        <ecNumber evidence="3 8">3.2.1.26</ecNumber>
    </recommendedName>
    <alternativeName>
        <fullName evidence="7 9">Invertase</fullName>
    </alternativeName>
</protein>
<evidence type="ECO:0000256" key="1">
    <source>
        <dbReference type="ARBA" id="ARBA00004914"/>
    </source>
</evidence>
<dbReference type="NCBIfam" id="TIGR01322">
    <property type="entry name" value="scrB_fam"/>
    <property type="match status" value="1"/>
</dbReference>
<dbReference type="PANTHER" id="PTHR43101">
    <property type="entry name" value="BETA-FRUCTOSIDASE"/>
    <property type="match status" value="1"/>
</dbReference>
<keyword evidence="6 8" id="KW-0326">Glycosidase</keyword>
<dbReference type="InterPro" id="IPR013320">
    <property type="entry name" value="ConA-like_dom_sf"/>
</dbReference>
<evidence type="ECO:0000256" key="3">
    <source>
        <dbReference type="ARBA" id="ARBA00012758"/>
    </source>
</evidence>
<dbReference type="InterPro" id="IPR006232">
    <property type="entry name" value="Suc6P_hydrolase"/>
</dbReference>
<dbReference type="EC" id="3.2.1.26" evidence="3 8"/>
<name>A0ABU7SWX4_9LACO</name>
<evidence type="ECO:0000256" key="2">
    <source>
        <dbReference type="ARBA" id="ARBA00009902"/>
    </source>
</evidence>
<dbReference type="SMART" id="SM00640">
    <property type="entry name" value="Glyco_32"/>
    <property type="match status" value="1"/>
</dbReference>
<comment type="function">
    <text evidence="9">Enables the bacterium to metabolize sucrose as a sole carbon source.</text>
</comment>
<comment type="catalytic activity">
    <reaction evidence="8">
        <text>Hydrolysis of terminal non-reducing beta-D-fructofuranoside residues in beta-D-fructofuranosides.</text>
        <dbReference type="EC" id="3.2.1.26"/>
    </reaction>
</comment>
<keyword evidence="13" id="KW-1185">Reference proteome</keyword>
<organism evidence="12 13">
    <name type="scientific">Schleiferilactobacillus harbinensis</name>
    <dbReference type="NCBI Taxonomy" id="304207"/>
    <lineage>
        <taxon>Bacteria</taxon>
        <taxon>Bacillati</taxon>
        <taxon>Bacillota</taxon>
        <taxon>Bacilli</taxon>
        <taxon>Lactobacillales</taxon>
        <taxon>Lactobacillaceae</taxon>
        <taxon>Schleiferilactobacillus</taxon>
    </lineage>
</organism>
<comment type="caution">
    <text evidence="12">The sequence shown here is derived from an EMBL/GenBank/DDBJ whole genome shotgun (WGS) entry which is preliminary data.</text>
</comment>
<dbReference type="Pfam" id="PF00251">
    <property type="entry name" value="Glyco_hydro_32N"/>
    <property type="match status" value="1"/>
</dbReference>
<dbReference type="Gene3D" id="2.60.120.560">
    <property type="entry name" value="Exo-inulinase, domain 1"/>
    <property type="match status" value="1"/>
</dbReference>
<dbReference type="GO" id="GO:0016787">
    <property type="term" value="F:hydrolase activity"/>
    <property type="evidence" value="ECO:0007669"/>
    <property type="project" value="UniProtKB-KW"/>
</dbReference>